<dbReference type="Pfam" id="PF08241">
    <property type="entry name" value="Methyltransf_11"/>
    <property type="match status" value="1"/>
</dbReference>
<dbReference type="CDD" id="cd02440">
    <property type="entry name" value="AdoMet_MTases"/>
    <property type="match status" value="1"/>
</dbReference>
<dbReference type="InterPro" id="IPR029063">
    <property type="entry name" value="SAM-dependent_MTases_sf"/>
</dbReference>
<feature type="domain" description="Methyltransferase type 11" evidence="1">
    <location>
        <begin position="72"/>
        <end position="154"/>
    </location>
</feature>
<organism evidence="2 3">
    <name type="scientific">Actinomadura meridiana</name>
    <dbReference type="NCBI Taxonomy" id="559626"/>
    <lineage>
        <taxon>Bacteria</taxon>
        <taxon>Bacillati</taxon>
        <taxon>Actinomycetota</taxon>
        <taxon>Actinomycetes</taxon>
        <taxon>Streptosporangiales</taxon>
        <taxon>Thermomonosporaceae</taxon>
        <taxon>Actinomadura</taxon>
    </lineage>
</organism>
<sequence>MWPAELSVPTSKLDVDAVVAHPWCGSVCDRPLEYRGPHQLSRNGWTNFTERLERGEEIALLRALAVGRAHALDVGGGTGELTAAVATQAGRCKAVEPHRDRVAVLGEMAAVEVHPGHAEALPFPDRSFDFVLAAWMLPYVQDLRAALHEIARVCDNEDPDATIVIVGGASDNELVRLLNDVCIPLSGEEPDHQGFLLVEAARAFAEHGFTDFSLLRTEAALHFPETSEDDRIKSAATTLADFWFEGHPRSVDMRLALEPALREHFAHRPHAIGDQGIALVARPSRRR</sequence>
<dbReference type="SUPFAM" id="SSF53335">
    <property type="entry name" value="S-adenosyl-L-methionine-dependent methyltransferases"/>
    <property type="match status" value="1"/>
</dbReference>
<evidence type="ECO:0000313" key="3">
    <source>
        <dbReference type="Proteomes" id="UP001501710"/>
    </source>
</evidence>
<dbReference type="EMBL" id="BAABAS010000004">
    <property type="protein sequence ID" value="GAA4225819.1"/>
    <property type="molecule type" value="Genomic_DNA"/>
</dbReference>
<gene>
    <name evidence="2" type="ORF">GCM10022254_08570</name>
</gene>
<name>A0ABP8BTG2_9ACTN</name>
<dbReference type="Gene3D" id="3.40.50.150">
    <property type="entry name" value="Vaccinia Virus protein VP39"/>
    <property type="match status" value="1"/>
</dbReference>
<reference evidence="3" key="1">
    <citation type="journal article" date="2019" name="Int. J. Syst. Evol. Microbiol.">
        <title>The Global Catalogue of Microorganisms (GCM) 10K type strain sequencing project: providing services to taxonomists for standard genome sequencing and annotation.</title>
        <authorList>
            <consortium name="The Broad Institute Genomics Platform"/>
            <consortium name="The Broad Institute Genome Sequencing Center for Infectious Disease"/>
            <person name="Wu L."/>
            <person name="Ma J."/>
        </authorList>
    </citation>
    <scope>NUCLEOTIDE SEQUENCE [LARGE SCALE GENOMIC DNA]</scope>
    <source>
        <strain evidence="3">JCM 17440</strain>
    </source>
</reference>
<keyword evidence="3" id="KW-1185">Reference proteome</keyword>
<comment type="caution">
    <text evidence="2">The sequence shown here is derived from an EMBL/GenBank/DDBJ whole genome shotgun (WGS) entry which is preliminary data.</text>
</comment>
<evidence type="ECO:0000313" key="2">
    <source>
        <dbReference type="EMBL" id="GAA4225819.1"/>
    </source>
</evidence>
<dbReference type="InterPro" id="IPR013216">
    <property type="entry name" value="Methyltransf_11"/>
</dbReference>
<dbReference type="RefSeq" id="WP_344890008.1">
    <property type="nucleotide sequence ID" value="NZ_BAABAS010000004.1"/>
</dbReference>
<protein>
    <recommendedName>
        <fullName evidence="1">Methyltransferase type 11 domain-containing protein</fullName>
    </recommendedName>
</protein>
<accession>A0ABP8BTG2</accession>
<evidence type="ECO:0000259" key="1">
    <source>
        <dbReference type="Pfam" id="PF08241"/>
    </source>
</evidence>
<dbReference type="Proteomes" id="UP001501710">
    <property type="component" value="Unassembled WGS sequence"/>
</dbReference>
<proteinExistence type="predicted"/>